<dbReference type="InterPro" id="IPR011009">
    <property type="entry name" value="Kinase-like_dom_sf"/>
</dbReference>
<dbReference type="SUPFAM" id="SSF103481">
    <property type="entry name" value="Multidrug resistance efflux transporter EmrE"/>
    <property type="match status" value="1"/>
</dbReference>
<feature type="transmembrane region" description="Helical" evidence="15">
    <location>
        <begin position="743"/>
        <end position="763"/>
    </location>
</feature>
<comment type="subcellular location">
    <subcellularLocation>
        <location evidence="1">Membrane</location>
        <topology evidence="1">Multi-pass membrane protein</topology>
    </subcellularLocation>
</comment>
<keyword evidence="7 12" id="KW-0067">ATP-binding</keyword>
<evidence type="ECO:0000256" key="10">
    <source>
        <dbReference type="ARBA" id="ARBA00023242"/>
    </source>
</evidence>
<keyword evidence="18" id="KW-1185">Reference proteome</keyword>
<keyword evidence="8 15" id="KW-1133">Transmembrane helix</keyword>
<evidence type="ECO:0000256" key="11">
    <source>
        <dbReference type="PIRSR" id="PIRSR630616-1"/>
    </source>
</evidence>
<dbReference type="SMART" id="SM00906">
    <property type="entry name" value="Fungal_trans"/>
    <property type="match status" value="1"/>
</dbReference>
<feature type="region of interest" description="Disordered" evidence="14">
    <location>
        <begin position="1485"/>
        <end position="1584"/>
    </location>
</feature>
<dbReference type="GO" id="GO:0005524">
    <property type="term" value="F:ATP binding"/>
    <property type="evidence" value="ECO:0007669"/>
    <property type="project" value="UniProtKB-KW"/>
</dbReference>
<evidence type="ECO:0000256" key="3">
    <source>
        <dbReference type="ARBA" id="ARBA00022679"/>
    </source>
</evidence>
<dbReference type="GO" id="GO:0004674">
    <property type="term" value="F:protein serine/threonine kinase activity"/>
    <property type="evidence" value="ECO:0007669"/>
    <property type="project" value="UniProtKB-KW"/>
</dbReference>
<evidence type="ECO:0000256" key="15">
    <source>
        <dbReference type="SAM" id="Phobius"/>
    </source>
</evidence>
<evidence type="ECO:0000256" key="6">
    <source>
        <dbReference type="ARBA" id="ARBA00022777"/>
    </source>
</evidence>
<feature type="compositionally biased region" description="Low complexity" evidence="14">
    <location>
        <begin position="1055"/>
        <end position="1090"/>
    </location>
</feature>
<dbReference type="GO" id="GO:0008270">
    <property type="term" value="F:zinc ion binding"/>
    <property type="evidence" value="ECO:0007669"/>
    <property type="project" value="InterPro"/>
</dbReference>
<evidence type="ECO:0000259" key="16">
    <source>
        <dbReference type="PROSITE" id="PS50011"/>
    </source>
</evidence>
<evidence type="ECO:0000256" key="5">
    <source>
        <dbReference type="ARBA" id="ARBA00022741"/>
    </source>
</evidence>
<dbReference type="STRING" id="135208.A0A4Z0A6W5"/>
<feature type="region of interest" description="Disordered" evidence="14">
    <location>
        <begin position="954"/>
        <end position="985"/>
    </location>
</feature>
<keyword evidence="4 15" id="KW-0812">Transmembrane</keyword>
<dbReference type="InterPro" id="IPR000719">
    <property type="entry name" value="Prot_kinase_dom"/>
</dbReference>
<evidence type="ECO:0000256" key="13">
    <source>
        <dbReference type="PIRSR" id="PIRSR630616-3"/>
    </source>
</evidence>
<dbReference type="SUPFAM" id="SSF56112">
    <property type="entry name" value="Protein kinase-like (PK-like)"/>
    <property type="match status" value="1"/>
</dbReference>
<feature type="region of interest" description="Disordered" evidence="14">
    <location>
        <begin position="73"/>
        <end position="97"/>
    </location>
</feature>
<feature type="compositionally biased region" description="Acidic residues" evidence="14">
    <location>
        <begin position="966"/>
        <end position="981"/>
    </location>
</feature>
<dbReference type="Pfam" id="PF04082">
    <property type="entry name" value="Fungal_trans"/>
    <property type="match status" value="1"/>
</dbReference>
<feature type="binding site" evidence="12">
    <location>
        <position position="1154"/>
    </location>
    <ligand>
        <name>ATP</name>
        <dbReference type="ChEBI" id="CHEBI:30616"/>
    </ligand>
</feature>
<dbReference type="InterPro" id="IPR008271">
    <property type="entry name" value="Ser/Thr_kinase_AS"/>
</dbReference>
<dbReference type="PROSITE" id="PS00108">
    <property type="entry name" value="PROTEIN_KINASE_ST"/>
    <property type="match status" value="1"/>
</dbReference>
<evidence type="ECO:0000256" key="2">
    <source>
        <dbReference type="ARBA" id="ARBA00022527"/>
    </source>
</evidence>
<feature type="transmembrane region" description="Helical" evidence="15">
    <location>
        <begin position="928"/>
        <end position="948"/>
    </location>
</feature>
<evidence type="ECO:0000313" key="18">
    <source>
        <dbReference type="Proteomes" id="UP000298061"/>
    </source>
</evidence>
<protein>
    <recommendedName>
        <fullName evidence="16">Protein kinase domain-containing protein</fullName>
    </recommendedName>
</protein>
<dbReference type="Gene3D" id="3.30.200.20">
    <property type="entry name" value="Phosphorylase Kinase, domain 1"/>
    <property type="match status" value="1"/>
</dbReference>
<feature type="region of interest" description="Disordered" evidence="14">
    <location>
        <begin position="608"/>
        <end position="646"/>
    </location>
</feature>
<feature type="active site" description="Proton acceptor" evidence="11">
    <location>
        <position position="1248"/>
    </location>
</feature>
<dbReference type="GO" id="GO:0015095">
    <property type="term" value="F:magnesium ion transmembrane transporter activity"/>
    <property type="evidence" value="ECO:0007669"/>
    <property type="project" value="InterPro"/>
</dbReference>
<feature type="transmembrane region" description="Helical" evidence="15">
    <location>
        <begin position="905"/>
        <end position="922"/>
    </location>
</feature>
<keyword evidence="5 12" id="KW-0547">Nucleotide-binding</keyword>
<evidence type="ECO:0000313" key="17">
    <source>
        <dbReference type="EMBL" id="TFY82220.1"/>
    </source>
</evidence>
<dbReference type="InterPro" id="IPR030616">
    <property type="entry name" value="Aur-like"/>
</dbReference>
<accession>A0A4Z0A6W5</accession>
<name>A0A4Z0A6W5_9AGAM</name>
<dbReference type="OrthoDB" id="1738954at2759"/>
<dbReference type="InterPro" id="IPR007219">
    <property type="entry name" value="XnlR_reg_dom"/>
</dbReference>
<feature type="domain" description="Protein kinase" evidence="16">
    <location>
        <begin position="1125"/>
        <end position="1411"/>
    </location>
</feature>
<feature type="compositionally biased region" description="Low complexity" evidence="14">
    <location>
        <begin position="73"/>
        <end position="86"/>
    </location>
</feature>
<dbReference type="GO" id="GO:0006351">
    <property type="term" value="P:DNA-templated transcription"/>
    <property type="evidence" value="ECO:0007669"/>
    <property type="project" value="InterPro"/>
</dbReference>
<evidence type="ECO:0000256" key="4">
    <source>
        <dbReference type="ARBA" id="ARBA00022692"/>
    </source>
</evidence>
<feature type="compositionally biased region" description="Low complexity" evidence="14">
    <location>
        <begin position="1500"/>
        <end position="1519"/>
    </location>
</feature>
<keyword evidence="2" id="KW-0723">Serine/threonine-protein kinase</keyword>
<comment type="caution">
    <text evidence="17">The sequence shown here is derived from an EMBL/GenBank/DDBJ whole genome shotgun (WGS) entry which is preliminary data.</text>
</comment>
<dbReference type="Pfam" id="PF00069">
    <property type="entry name" value="Pkinase"/>
    <property type="match status" value="1"/>
</dbReference>
<gene>
    <name evidence="17" type="ORF">EWM64_g1790</name>
</gene>
<proteinExistence type="predicted"/>
<sequence>MRSEGAMRDVHEEGVRVHLSEWRYVLANTEELHTRIEHLTTRVGELEIALRALQSTVAPDVEHPLLKEELLLSSKPESNGSSSRSSPGQQKADTDEEESVLNAFGTMSIGSKGATRFFGPTARCEFLIQAYQTTLPNAFYSVTRLDERILSVPFPEAEREDVNDDIRQLVWSYLPPLSEACSLCELYLEKSSFAFSSVTRKQLFDEILSVIYRTGSLDDNTSYHALSLLFIIFAITKIFDMSCENWQVEAHEYFLLSRVALTFESPLRTTTVVAVQAMTYMAQYLDYSESSLLPSGSSKAWLYLGYAVKLAHSMGLHLNAGRWKLCGEETERRNRVFWHLFAIDTWCSFGFGRPPSTNLTFIDCDLPTDHEEHINEDGTKAMSFHRWNSLYSQLLYNIMVTAFSAKAPQYIAIMELDRQVRDVSTPEYLRLSDTADAVPAEIACQRWIIHSNKEWTLLNVHRAYYAVALREKPTDLLKHKYGPSVMATYRAAYRMVEGAEIALRSVDPIWYRSNFACSKILSATIVVCLLVCNAPSSDLAPASLEVLDRAATFFEFTASKGSWPASESLVSPDPLPSTFDADHAQAFVHNLQKLAHLRLARERAAAFEHESEHADSDGEDAGAGRAADLVPASSAASTPLRAPPVPRAYGATVSSLDLPATQLPTRTPKTSRRRRALAKVLRWEIEGVKGHANGETPPVPPGKGAEGEETEYLKSKLWWSGFLLMNVGELGNFISYAFAPASIVAPLGTFALVANCVFAPVLLGERFRKRDLFGIVIAIFGAVTVVFSSNTTSARLSPSELAHAISQKPFIGYCIVYLVGAIVLAGLSEGPKGRQWVLVDVGICALFGGFTVLATKGVSTLLTLEWIKMFKEWIFYPTVLVLFVTGVGQIKYLNRALMRFDSKFVLFNLSAIVGSAILYGDFQRAKFHQFVTFVYGCLATFAGVWVIASGPASGVADDEATARGEDGEDGGTSEEDGEEAELGTLRGSVRNRIPITCFFSSAVLIMPPGVAVVDAFKNLLRHGKNHNHRQADSASASSNPSPEPSHRTQRTQATRQNEPRAQQQQQQQQPRDQPHTQPQAPAATAAPQRAKSPSSQQYTREAELIVKEEREAKAKMPAYKGLERYKLLDKMGDGAFSNVYKAIDLTTGQKVAVKVVRKFELTASQRANILKEVQIMRGTNHPSIVKLLSFSESQEYYFLVLELLEGGELFHQIVHLTYFSENLARHVILQVAHGIHYLHEERGVVHRDIKPENLLFERIPLIPSKSPMHRQYDEEKEDEGEFIPGVGGGGIGRVKIADFGLSKVVWNEETMTPCGTVGYTAPEIVKDERYSKSVDMWALGCVLYTLLCGFPPFYDESINVLTEKVARGYYTFLSPWWDDISAEAKDLITHLLCVDPAQRYTIDEFLAHPWCTAAPGPPPPPTPAANAPLDSPLLHAARGGRDVRSPGIATLKEAFDITYAVHRMEEEGARRRAYKGRGGAGAGFLAGLNEDDEEEDDTPAAQQARAAVAQLKGEQQQQQYDGRAGQRDRNRGHGGFELSIDGATLLGRRHKKGREGKSPLATGVTAADAEEPPTYDAPQSPMRM</sequence>
<feature type="region of interest" description="Disordered" evidence="14">
    <location>
        <begin position="1025"/>
        <end position="1100"/>
    </location>
</feature>
<evidence type="ECO:0000256" key="8">
    <source>
        <dbReference type="ARBA" id="ARBA00022989"/>
    </source>
</evidence>
<feature type="transmembrane region" description="Helical" evidence="15">
    <location>
        <begin position="874"/>
        <end position="893"/>
    </location>
</feature>
<evidence type="ECO:0000256" key="14">
    <source>
        <dbReference type="SAM" id="MobiDB-lite"/>
    </source>
</evidence>
<feature type="cross-link" description="Glycyl lysine isopeptide (Lys-Gly) (interchain with G-Cter in SUMO2)" evidence="13">
    <location>
        <position position="1250"/>
    </location>
</feature>
<dbReference type="Gene3D" id="1.10.510.10">
    <property type="entry name" value="Transferase(Phosphotransferase) domain 1"/>
    <property type="match status" value="1"/>
</dbReference>
<feature type="compositionally biased region" description="Acidic residues" evidence="14">
    <location>
        <begin position="1489"/>
        <end position="1498"/>
    </location>
</feature>
<dbReference type="CDD" id="cd12148">
    <property type="entry name" value="fungal_TF_MHR"/>
    <property type="match status" value="1"/>
</dbReference>
<evidence type="ECO:0000256" key="7">
    <source>
        <dbReference type="ARBA" id="ARBA00022840"/>
    </source>
</evidence>
<organism evidence="17 18">
    <name type="scientific">Hericium alpestre</name>
    <dbReference type="NCBI Taxonomy" id="135208"/>
    <lineage>
        <taxon>Eukaryota</taxon>
        <taxon>Fungi</taxon>
        <taxon>Dikarya</taxon>
        <taxon>Basidiomycota</taxon>
        <taxon>Agaricomycotina</taxon>
        <taxon>Agaricomycetes</taxon>
        <taxon>Russulales</taxon>
        <taxon>Hericiaceae</taxon>
        <taxon>Hericium</taxon>
    </lineage>
</organism>
<feature type="binding site" evidence="12">
    <location>
        <position position="1298"/>
    </location>
    <ligand>
        <name>ATP</name>
        <dbReference type="ChEBI" id="CHEBI:30616"/>
    </ligand>
</feature>
<feature type="transmembrane region" description="Helical" evidence="15">
    <location>
        <begin position="836"/>
        <end position="854"/>
    </location>
</feature>
<dbReference type="GO" id="GO:0003677">
    <property type="term" value="F:DNA binding"/>
    <property type="evidence" value="ECO:0007669"/>
    <property type="project" value="InterPro"/>
</dbReference>
<dbReference type="Pfam" id="PF05653">
    <property type="entry name" value="Mg_trans_NIPA"/>
    <property type="match status" value="1"/>
</dbReference>
<keyword evidence="6" id="KW-0418">Kinase</keyword>
<feature type="transmembrane region" description="Helical" evidence="15">
    <location>
        <begin position="772"/>
        <end position="790"/>
    </location>
</feature>
<dbReference type="CDD" id="cd14096">
    <property type="entry name" value="STKc_RCK1-like"/>
    <property type="match status" value="1"/>
</dbReference>
<feature type="binding site" evidence="12">
    <location>
        <begin position="1252"/>
        <end position="1253"/>
    </location>
    <ligand>
        <name>ATP</name>
        <dbReference type="ChEBI" id="CHEBI:30616"/>
    </ligand>
</feature>
<evidence type="ECO:0000256" key="12">
    <source>
        <dbReference type="PIRSR" id="PIRSR630616-2"/>
    </source>
</evidence>
<dbReference type="SMART" id="SM00220">
    <property type="entry name" value="S_TKc"/>
    <property type="match status" value="1"/>
</dbReference>
<feature type="transmembrane region" description="Helical" evidence="15">
    <location>
        <begin position="810"/>
        <end position="827"/>
    </location>
</feature>
<keyword evidence="9 15" id="KW-0472">Membrane</keyword>
<evidence type="ECO:0000256" key="9">
    <source>
        <dbReference type="ARBA" id="ARBA00023136"/>
    </source>
</evidence>
<dbReference type="InterPro" id="IPR008521">
    <property type="entry name" value="Mg_trans_NIPA"/>
</dbReference>
<keyword evidence="10" id="KW-0539">Nucleus</keyword>
<dbReference type="PROSITE" id="PS50011">
    <property type="entry name" value="PROTEIN_KINASE_DOM"/>
    <property type="match status" value="1"/>
</dbReference>
<dbReference type="EMBL" id="SFCI01000130">
    <property type="protein sequence ID" value="TFY82220.1"/>
    <property type="molecule type" value="Genomic_DNA"/>
</dbReference>
<evidence type="ECO:0000256" key="1">
    <source>
        <dbReference type="ARBA" id="ARBA00004141"/>
    </source>
</evidence>
<dbReference type="InterPro" id="IPR037185">
    <property type="entry name" value="EmrE-like"/>
</dbReference>
<keyword evidence="3" id="KW-0808">Transferase</keyword>
<dbReference type="PANTHER" id="PTHR24350">
    <property type="entry name" value="SERINE/THREONINE-PROTEIN KINASE IAL-RELATED"/>
    <property type="match status" value="1"/>
</dbReference>
<dbReference type="Proteomes" id="UP000298061">
    <property type="component" value="Unassembled WGS sequence"/>
</dbReference>
<reference evidence="17 18" key="1">
    <citation type="submission" date="2019-02" db="EMBL/GenBank/DDBJ databases">
        <title>Genome sequencing of the rare red list fungi Hericium alpestre (H. flagellum).</title>
        <authorList>
            <person name="Buettner E."/>
            <person name="Kellner H."/>
        </authorList>
    </citation>
    <scope>NUCLEOTIDE SEQUENCE [LARGE SCALE GENOMIC DNA]</scope>
    <source>
        <strain evidence="17 18">DSM 108284</strain>
    </source>
</reference>
<dbReference type="GO" id="GO:0016020">
    <property type="term" value="C:membrane"/>
    <property type="evidence" value="ECO:0007669"/>
    <property type="project" value="UniProtKB-SubCell"/>
</dbReference>